<dbReference type="EMBL" id="RYFI01000022">
    <property type="protein sequence ID" value="RXF69264.1"/>
    <property type="molecule type" value="Genomic_DNA"/>
</dbReference>
<organism evidence="2 3">
    <name type="scientific">Hansschlegelia zhihuaiae</name>
    <dbReference type="NCBI Taxonomy" id="405005"/>
    <lineage>
        <taxon>Bacteria</taxon>
        <taxon>Pseudomonadati</taxon>
        <taxon>Pseudomonadota</taxon>
        <taxon>Alphaproteobacteria</taxon>
        <taxon>Hyphomicrobiales</taxon>
        <taxon>Methylopilaceae</taxon>
        <taxon>Hansschlegelia</taxon>
    </lineage>
</organism>
<reference evidence="2 3" key="1">
    <citation type="submission" date="2018-12" db="EMBL/GenBank/DDBJ databases">
        <title>bacterium Hansschlegelia zhihuaiae S113.</title>
        <authorList>
            <person name="He J."/>
        </authorList>
    </citation>
    <scope>NUCLEOTIDE SEQUENCE [LARGE SCALE GENOMIC DNA]</scope>
    <source>
        <strain evidence="2 3">S 113</strain>
    </source>
</reference>
<evidence type="ECO:0000313" key="2">
    <source>
        <dbReference type="EMBL" id="RXF69264.1"/>
    </source>
</evidence>
<gene>
    <name evidence="2" type="ORF">EK403_18955</name>
</gene>
<accession>A0A4Q0M856</accession>
<evidence type="ECO:0000256" key="1">
    <source>
        <dbReference type="SAM" id="SignalP"/>
    </source>
</evidence>
<evidence type="ECO:0000313" key="3">
    <source>
        <dbReference type="Proteomes" id="UP000289708"/>
    </source>
</evidence>
<feature type="signal peptide" evidence="1">
    <location>
        <begin position="1"/>
        <end position="20"/>
    </location>
</feature>
<dbReference type="AlphaFoldDB" id="A0A4Q0M856"/>
<dbReference type="RefSeq" id="WP_128779030.1">
    <property type="nucleotide sequence ID" value="NZ_RYFI01000022.1"/>
</dbReference>
<protein>
    <recommendedName>
        <fullName evidence="4">DUF2782 domain-containing protein</fullName>
    </recommendedName>
</protein>
<proteinExistence type="predicted"/>
<keyword evidence="1" id="KW-0732">Signal</keyword>
<keyword evidence="3" id="KW-1185">Reference proteome</keyword>
<dbReference type="Proteomes" id="UP000289708">
    <property type="component" value="Unassembled WGS sequence"/>
</dbReference>
<name>A0A4Q0M856_9HYPH</name>
<comment type="caution">
    <text evidence="2">The sequence shown here is derived from an EMBL/GenBank/DDBJ whole genome shotgun (WGS) entry which is preliminary data.</text>
</comment>
<feature type="chain" id="PRO_5020742206" description="DUF2782 domain-containing protein" evidence="1">
    <location>
        <begin position="21"/>
        <end position="95"/>
    </location>
</feature>
<evidence type="ECO:0008006" key="4">
    <source>
        <dbReference type="Google" id="ProtNLM"/>
    </source>
</evidence>
<sequence length="95" mass="10881">MRASIAALLAALVAAPPAFAADLAERHSTYERRSYESSRIVVDEPYEEEVVVRRRLFVRELEPAGPHVYYRERGPRAGIVFDEPYGWAEDDDEAW</sequence>